<gene>
    <name evidence="1" type="ORF">MMAGJ_29010</name>
</gene>
<keyword evidence="2" id="KW-1185">Reference proteome</keyword>
<dbReference type="EMBL" id="AP022567">
    <property type="protein sequence ID" value="BBX33619.1"/>
    <property type="molecule type" value="Genomic_DNA"/>
</dbReference>
<dbReference type="Proteomes" id="UP000465622">
    <property type="component" value="Chromosome"/>
</dbReference>
<accession>A0ABM7HST4</accession>
<name>A0ABM7HST4_MYCME</name>
<evidence type="ECO:0000313" key="2">
    <source>
        <dbReference type="Proteomes" id="UP000465622"/>
    </source>
</evidence>
<organism evidence="1 2">
    <name type="scientific">Mycolicibacterium mageritense</name>
    <name type="common">Mycobacterium mageritense</name>
    <dbReference type="NCBI Taxonomy" id="53462"/>
    <lineage>
        <taxon>Bacteria</taxon>
        <taxon>Bacillati</taxon>
        <taxon>Actinomycetota</taxon>
        <taxon>Actinomycetes</taxon>
        <taxon>Mycobacteriales</taxon>
        <taxon>Mycobacteriaceae</taxon>
        <taxon>Mycolicibacterium</taxon>
    </lineage>
</organism>
<proteinExistence type="predicted"/>
<sequence length="330" mass="36620">MSTVEERQALLDAAREVRLATAELRLQGLSFAAIADLTGTTEGMVSQRIVRHQRYAARGQEPLVLPRTPRGAHRMGEHTAVGDPATVQRLQSANATVARLRSQGVGSRVARPYHTCQTPLPLRHRAAVEAQQRVTAKRADISYTASQSLFHMSHADLAKLLAPKGGDDWLLADLTVGDLRKAYRRRAVRDDDRVLYGLRVWGTADTAIRHRLSIDTERVMDELRQVADPLTDYTVRALAGCLYANPAPSPLEVGRVIDHALALRDIGERYGKRGIAAARFAAWDYVEVGEFEEQMVEFAEFIERFTVAGEPITELIEAGLPEWARPLIEA</sequence>
<evidence type="ECO:0000313" key="1">
    <source>
        <dbReference type="EMBL" id="BBX33619.1"/>
    </source>
</evidence>
<protein>
    <submittedName>
        <fullName evidence="1">Uncharacterized protein</fullName>
    </submittedName>
</protein>
<dbReference type="RefSeq" id="WP_036431325.1">
    <property type="nucleotide sequence ID" value="NZ_AP022567.1"/>
</dbReference>
<reference evidence="1 2" key="1">
    <citation type="journal article" date="2019" name="Emerg. Microbes Infect.">
        <title>Comprehensive subspecies identification of 175 nontuberculous mycobacteria species based on 7547 genomic profiles.</title>
        <authorList>
            <person name="Matsumoto Y."/>
            <person name="Kinjo T."/>
            <person name="Motooka D."/>
            <person name="Nabeya D."/>
            <person name="Jung N."/>
            <person name="Uechi K."/>
            <person name="Horii T."/>
            <person name="Iida T."/>
            <person name="Fujita J."/>
            <person name="Nakamura S."/>
        </authorList>
    </citation>
    <scope>NUCLEOTIDE SEQUENCE [LARGE SCALE GENOMIC DNA]</scope>
    <source>
        <strain evidence="1 2">JCM 12375</strain>
    </source>
</reference>